<dbReference type="SUPFAM" id="SSF55729">
    <property type="entry name" value="Acyl-CoA N-acyltransferases (Nat)"/>
    <property type="match status" value="1"/>
</dbReference>
<dbReference type="CDD" id="cd04301">
    <property type="entry name" value="NAT_SF"/>
    <property type="match status" value="1"/>
</dbReference>
<dbReference type="Proteomes" id="UP001231109">
    <property type="component" value="Unassembled WGS sequence"/>
</dbReference>
<dbReference type="Pfam" id="PF00583">
    <property type="entry name" value="Acetyltransf_1"/>
    <property type="match status" value="1"/>
</dbReference>
<evidence type="ECO:0000313" key="3">
    <source>
        <dbReference type="Proteomes" id="UP001231109"/>
    </source>
</evidence>
<dbReference type="PROSITE" id="PS51186">
    <property type="entry name" value="GNAT"/>
    <property type="match status" value="1"/>
</dbReference>
<accession>A0ABT9I4Z4</accession>
<comment type="caution">
    <text evidence="2">The sequence shown here is derived from an EMBL/GenBank/DDBJ whole genome shotgun (WGS) entry which is preliminary data.</text>
</comment>
<dbReference type="InterPro" id="IPR000182">
    <property type="entry name" value="GNAT_dom"/>
</dbReference>
<name>A0ABT9I4Z4_9GAMM</name>
<feature type="domain" description="N-acetyltransferase" evidence="1">
    <location>
        <begin position="11"/>
        <end position="162"/>
    </location>
</feature>
<evidence type="ECO:0000313" key="2">
    <source>
        <dbReference type="EMBL" id="MDP5138075.1"/>
    </source>
</evidence>
<dbReference type="Gene3D" id="3.40.630.30">
    <property type="match status" value="1"/>
</dbReference>
<sequence length="162" mass="17965">MFDDFSLPADLSLRPYAEQDLSFAEALFASTRDFFDQIPLPKSQVELLLKQQFALQQSSYAASFPLAKTSIIQLRAEPIGKLVAYQAQDCLHLIDISFIPSARGKGYGTAVLSECQRLARLAGIPLKLSVENHNIRAKKLYLSLGFTLVEASSTHDTLQWSA</sequence>
<organism evidence="2 3">
    <name type="scientific">Rheinheimera baltica</name>
    <dbReference type="NCBI Taxonomy" id="67576"/>
    <lineage>
        <taxon>Bacteria</taxon>
        <taxon>Pseudomonadati</taxon>
        <taxon>Pseudomonadota</taxon>
        <taxon>Gammaproteobacteria</taxon>
        <taxon>Chromatiales</taxon>
        <taxon>Chromatiaceae</taxon>
        <taxon>Rheinheimera</taxon>
    </lineage>
</organism>
<evidence type="ECO:0000259" key="1">
    <source>
        <dbReference type="PROSITE" id="PS51186"/>
    </source>
</evidence>
<keyword evidence="3" id="KW-1185">Reference proteome</keyword>
<reference evidence="2 3" key="1">
    <citation type="submission" date="2022-11" db="EMBL/GenBank/DDBJ databases">
        <title>Viruses from the air-sea interface of a natural surface slick.</title>
        <authorList>
            <person name="Rahlff J."/>
            <person name="Holmfeldt K."/>
        </authorList>
    </citation>
    <scope>NUCLEOTIDE SEQUENCE [LARGE SCALE GENOMIC DNA]</scope>
    <source>
        <strain evidence="2 3">SMS4</strain>
    </source>
</reference>
<protein>
    <submittedName>
        <fullName evidence="2">GNAT family N-acetyltransferase</fullName>
    </submittedName>
</protein>
<proteinExistence type="predicted"/>
<dbReference type="InterPro" id="IPR016181">
    <property type="entry name" value="Acyl_CoA_acyltransferase"/>
</dbReference>
<dbReference type="RefSeq" id="WP_305977247.1">
    <property type="nucleotide sequence ID" value="NZ_JAPJDZ010000092.1"/>
</dbReference>
<dbReference type="EMBL" id="JAPJDZ010000092">
    <property type="protein sequence ID" value="MDP5138075.1"/>
    <property type="molecule type" value="Genomic_DNA"/>
</dbReference>
<gene>
    <name evidence="2" type="ORF">ORJ04_19170</name>
</gene>